<dbReference type="EMBL" id="BK068097">
    <property type="protein sequence ID" value="DBA55291.1"/>
    <property type="molecule type" value="Genomic_DNA"/>
</dbReference>
<reference evidence="1" key="1">
    <citation type="journal article" date="2023" name="Microbiome">
        <title>Phages are unrecognized players in the ecology of the oral pathogen Porphyromonas gingivalis.</title>
        <authorList>
            <person name="Matrishin C.B."/>
            <person name="Haase E.M."/>
            <person name="Dewhirst F.E."/>
            <person name="Mark Welch J.L."/>
            <person name="Miranda-Sanchez F."/>
            <person name="Chen T."/>
            <person name="MacFarland D.C."/>
            <person name="Kauffman K.M."/>
        </authorList>
    </citation>
    <scope>NUCLEOTIDE SEQUENCE</scope>
</reference>
<evidence type="ECO:0000313" key="1">
    <source>
        <dbReference type="EMBL" id="DBA55291.1"/>
    </source>
</evidence>
<protein>
    <submittedName>
        <fullName evidence="1">Methyltransferase</fullName>
    </submittedName>
</protein>
<dbReference type="SUPFAM" id="SSF53335">
    <property type="entry name" value="S-adenosyl-L-methionine-dependent methyltransferases"/>
    <property type="match status" value="1"/>
</dbReference>
<keyword evidence="1" id="KW-0489">Methyltransferase</keyword>
<sequence>MEMVTLSVVIMDCPMAQCASVTFAPRSIKKSEISENNMKDILDACCGGKMFYFNKEDPRVLFQDIRAIETTLCDGRKFEVRPDVVADFTSMPYDDCSFSGVVFDPPHLKYSGSEKESKGWQMTKYGSLGADWKETLSRGFAECFRVLKPGGFLIFKWNETDIRLSEILKLTSQSPILGHKSGKRSNTHWVLFMK</sequence>
<organism evidence="1">
    <name type="scientific">Porphyromonas phage phage016a_WW2866</name>
    <dbReference type="NCBI Taxonomy" id="3154106"/>
    <lineage>
        <taxon>Viruses</taxon>
        <taxon>Duplodnaviria</taxon>
        <taxon>Heunggongvirae</taxon>
        <taxon>Uroviricota</taxon>
        <taxon>Caudoviricetes</taxon>
        <taxon>Nixviridae</taxon>
        <taxon>Dewhirstvirus</taxon>
        <taxon>Dewhirstvirus pging00J</taxon>
    </lineage>
</organism>
<dbReference type="GO" id="GO:0008168">
    <property type="term" value="F:methyltransferase activity"/>
    <property type="evidence" value="ECO:0007669"/>
    <property type="project" value="UniProtKB-KW"/>
</dbReference>
<keyword evidence="1" id="KW-0808">Transferase</keyword>
<reference evidence="1" key="2">
    <citation type="submission" date="2024-05" db="EMBL/GenBank/DDBJ databases">
        <authorList>
            <person name="Matrishin C.B."/>
            <person name="Kauffman K.M."/>
        </authorList>
    </citation>
    <scope>NUCLEOTIDE SEQUENCE</scope>
</reference>
<dbReference type="InterPro" id="IPR029063">
    <property type="entry name" value="SAM-dependent_MTases_sf"/>
</dbReference>
<dbReference type="GO" id="GO:0032259">
    <property type="term" value="P:methylation"/>
    <property type="evidence" value="ECO:0007669"/>
    <property type="project" value="UniProtKB-KW"/>
</dbReference>
<proteinExistence type="predicted"/>
<name>A0AAT9JBV2_9CAUD</name>
<dbReference type="Gene3D" id="3.40.50.150">
    <property type="entry name" value="Vaccinia Virus protein VP39"/>
    <property type="match status" value="1"/>
</dbReference>
<accession>A0AAT9JBV2</accession>